<feature type="transmembrane region" description="Helical" evidence="10">
    <location>
        <begin position="1163"/>
        <end position="1184"/>
    </location>
</feature>
<feature type="transmembrane region" description="Helical" evidence="10">
    <location>
        <begin position="1216"/>
        <end position="1233"/>
    </location>
</feature>
<dbReference type="PROSITE" id="PS50893">
    <property type="entry name" value="ABC_TRANSPORTER_2"/>
    <property type="match status" value="2"/>
</dbReference>
<dbReference type="PANTHER" id="PTHR19229:SF250">
    <property type="entry name" value="ABC TRANSPORTER DOMAIN-CONTAINING PROTEIN-RELATED"/>
    <property type="match status" value="1"/>
</dbReference>
<evidence type="ECO:0000256" key="10">
    <source>
        <dbReference type="SAM" id="Phobius"/>
    </source>
</evidence>
<feature type="transmembrane region" description="Helical" evidence="10">
    <location>
        <begin position="555"/>
        <end position="573"/>
    </location>
</feature>
<dbReference type="GO" id="GO:0005524">
    <property type="term" value="F:ATP binding"/>
    <property type="evidence" value="ECO:0007669"/>
    <property type="project" value="UniProtKB-KW"/>
</dbReference>
<gene>
    <name evidence="12" type="ORF">HPB52_001518</name>
</gene>
<organism evidence="12 13">
    <name type="scientific">Rhipicephalus sanguineus</name>
    <name type="common">Brown dog tick</name>
    <name type="synonym">Ixodes sanguineus</name>
    <dbReference type="NCBI Taxonomy" id="34632"/>
    <lineage>
        <taxon>Eukaryota</taxon>
        <taxon>Metazoa</taxon>
        <taxon>Ecdysozoa</taxon>
        <taxon>Arthropoda</taxon>
        <taxon>Chelicerata</taxon>
        <taxon>Arachnida</taxon>
        <taxon>Acari</taxon>
        <taxon>Parasitiformes</taxon>
        <taxon>Ixodida</taxon>
        <taxon>Ixodoidea</taxon>
        <taxon>Ixodidae</taxon>
        <taxon>Rhipicephalinae</taxon>
        <taxon>Rhipicephalus</taxon>
        <taxon>Rhipicephalus</taxon>
    </lineage>
</organism>
<reference evidence="12" key="1">
    <citation type="journal article" date="2020" name="Cell">
        <title>Large-Scale Comparative Analyses of Tick Genomes Elucidate Their Genetic Diversity and Vector Capacities.</title>
        <authorList>
            <consortium name="Tick Genome and Microbiome Consortium (TIGMIC)"/>
            <person name="Jia N."/>
            <person name="Wang J."/>
            <person name="Shi W."/>
            <person name="Du L."/>
            <person name="Sun Y."/>
            <person name="Zhan W."/>
            <person name="Jiang J.F."/>
            <person name="Wang Q."/>
            <person name="Zhang B."/>
            <person name="Ji P."/>
            <person name="Bell-Sakyi L."/>
            <person name="Cui X.M."/>
            <person name="Yuan T.T."/>
            <person name="Jiang B.G."/>
            <person name="Yang W.F."/>
            <person name="Lam T.T."/>
            <person name="Chang Q.C."/>
            <person name="Ding S.J."/>
            <person name="Wang X.J."/>
            <person name="Zhu J.G."/>
            <person name="Ruan X.D."/>
            <person name="Zhao L."/>
            <person name="Wei J.T."/>
            <person name="Ye R.Z."/>
            <person name="Que T.C."/>
            <person name="Du C.H."/>
            <person name="Zhou Y.H."/>
            <person name="Cheng J.X."/>
            <person name="Dai P.F."/>
            <person name="Guo W.B."/>
            <person name="Han X.H."/>
            <person name="Huang E.J."/>
            <person name="Li L.F."/>
            <person name="Wei W."/>
            <person name="Gao Y.C."/>
            <person name="Liu J.Z."/>
            <person name="Shao H.Z."/>
            <person name="Wang X."/>
            <person name="Wang C.C."/>
            <person name="Yang T.C."/>
            <person name="Huo Q.B."/>
            <person name="Li W."/>
            <person name="Chen H.Y."/>
            <person name="Chen S.E."/>
            <person name="Zhou L.G."/>
            <person name="Ni X.B."/>
            <person name="Tian J.H."/>
            <person name="Sheng Y."/>
            <person name="Liu T."/>
            <person name="Pan Y.S."/>
            <person name="Xia L.Y."/>
            <person name="Li J."/>
            <person name="Zhao F."/>
            <person name="Cao W.C."/>
        </authorList>
    </citation>
    <scope>NUCLEOTIDE SEQUENCE</scope>
    <source>
        <strain evidence="12">Rsan-2018</strain>
    </source>
</reference>
<evidence type="ECO:0000256" key="7">
    <source>
        <dbReference type="ARBA" id="ARBA00022989"/>
    </source>
</evidence>
<comment type="similarity">
    <text evidence="2">Belongs to the ABC transporter superfamily. ABCA family.</text>
</comment>
<evidence type="ECO:0000259" key="11">
    <source>
        <dbReference type="PROSITE" id="PS50893"/>
    </source>
</evidence>
<feature type="domain" description="ABC transporter" evidence="11">
    <location>
        <begin position="1372"/>
        <end position="1631"/>
    </location>
</feature>
<dbReference type="InterPro" id="IPR003439">
    <property type="entry name" value="ABC_transporter-like_ATP-bd"/>
</dbReference>
<keyword evidence="7 10" id="KW-1133">Transmembrane helix</keyword>
<evidence type="ECO:0000256" key="8">
    <source>
        <dbReference type="ARBA" id="ARBA00023136"/>
    </source>
</evidence>
<dbReference type="Pfam" id="PF00005">
    <property type="entry name" value="ABC_tran"/>
    <property type="match status" value="2"/>
</dbReference>
<accession>A0A9D4Q3Y6</accession>
<feature type="transmembrane region" description="Helical" evidence="10">
    <location>
        <begin position="1240"/>
        <end position="1260"/>
    </location>
</feature>
<feature type="domain" description="ABC transporter" evidence="11">
    <location>
        <begin position="582"/>
        <end position="810"/>
    </location>
</feature>
<keyword evidence="4 10" id="KW-0812">Transmembrane</keyword>
<evidence type="ECO:0000256" key="2">
    <source>
        <dbReference type="ARBA" id="ARBA00008869"/>
    </source>
</evidence>
<dbReference type="InterPro" id="IPR027417">
    <property type="entry name" value="P-loop_NTPase"/>
</dbReference>
<dbReference type="GO" id="GO:0016020">
    <property type="term" value="C:membrane"/>
    <property type="evidence" value="ECO:0007669"/>
    <property type="project" value="UniProtKB-SubCell"/>
</dbReference>
<reference evidence="12" key="2">
    <citation type="submission" date="2021-09" db="EMBL/GenBank/DDBJ databases">
        <authorList>
            <person name="Jia N."/>
            <person name="Wang J."/>
            <person name="Shi W."/>
            <person name="Du L."/>
            <person name="Sun Y."/>
            <person name="Zhan W."/>
            <person name="Jiang J."/>
            <person name="Wang Q."/>
            <person name="Zhang B."/>
            <person name="Ji P."/>
            <person name="Sakyi L.B."/>
            <person name="Cui X."/>
            <person name="Yuan T."/>
            <person name="Jiang B."/>
            <person name="Yang W."/>
            <person name="Lam T.T.-Y."/>
            <person name="Chang Q."/>
            <person name="Ding S."/>
            <person name="Wang X."/>
            <person name="Zhu J."/>
            <person name="Ruan X."/>
            <person name="Zhao L."/>
            <person name="Wei J."/>
            <person name="Que T."/>
            <person name="Du C."/>
            <person name="Cheng J."/>
            <person name="Dai P."/>
            <person name="Han X."/>
            <person name="Huang E."/>
            <person name="Gao Y."/>
            <person name="Liu J."/>
            <person name="Shao H."/>
            <person name="Ye R."/>
            <person name="Li L."/>
            <person name="Wei W."/>
            <person name="Wang X."/>
            <person name="Wang C."/>
            <person name="Huo Q."/>
            <person name="Li W."/>
            <person name="Guo W."/>
            <person name="Chen H."/>
            <person name="Chen S."/>
            <person name="Zhou L."/>
            <person name="Zhou L."/>
            <person name="Ni X."/>
            <person name="Tian J."/>
            <person name="Zhou Y."/>
            <person name="Sheng Y."/>
            <person name="Liu T."/>
            <person name="Pan Y."/>
            <person name="Xia L."/>
            <person name="Li J."/>
            <person name="Zhao F."/>
            <person name="Cao W."/>
        </authorList>
    </citation>
    <scope>NUCLEOTIDE SEQUENCE</scope>
    <source>
        <strain evidence="12">Rsan-2018</strain>
        <tissue evidence="12">Larvae</tissue>
    </source>
</reference>
<keyword evidence="3" id="KW-0813">Transport</keyword>
<evidence type="ECO:0000256" key="3">
    <source>
        <dbReference type="ARBA" id="ARBA00022448"/>
    </source>
</evidence>
<feature type="transmembrane region" description="Helical" evidence="10">
    <location>
        <begin position="1272"/>
        <end position="1293"/>
    </location>
</feature>
<evidence type="ECO:0000256" key="4">
    <source>
        <dbReference type="ARBA" id="ARBA00022692"/>
    </source>
</evidence>
<evidence type="ECO:0000313" key="13">
    <source>
        <dbReference type="Proteomes" id="UP000821837"/>
    </source>
</evidence>
<dbReference type="SUPFAM" id="SSF52540">
    <property type="entry name" value="P-loop containing nucleoside triphosphate hydrolases"/>
    <property type="match status" value="2"/>
</dbReference>
<dbReference type="Proteomes" id="UP000821837">
    <property type="component" value="Unassembled WGS sequence"/>
</dbReference>
<keyword evidence="13" id="KW-1185">Reference proteome</keyword>
<dbReference type="VEuPathDB" id="VectorBase:RSAN_025939"/>
<dbReference type="InterPro" id="IPR013525">
    <property type="entry name" value="ABC2_TM"/>
</dbReference>
<dbReference type="Pfam" id="PF12698">
    <property type="entry name" value="ABC2_membrane_3"/>
    <property type="match status" value="2"/>
</dbReference>
<dbReference type="VEuPathDB" id="VectorBase:RSAN_029086"/>
<feature type="transmembrane region" description="Helical" evidence="10">
    <location>
        <begin position="341"/>
        <end position="368"/>
    </location>
</feature>
<dbReference type="SMART" id="SM00382">
    <property type="entry name" value="AAA"/>
    <property type="match status" value="1"/>
</dbReference>
<proteinExistence type="inferred from homology"/>
<name>A0A9D4Q3Y6_RHISA</name>
<evidence type="ECO:0000256" key="1">
    <source>
        <dbReference type="ARBA" id="ARBA00004141"/>
    </source>
</evidence>
<dbReference type="InterPro" id="IPR017871">
    <property type="entry name" value="ABC_transporter-like_CS"/>
</dbReference>
<feature type="region of interest" description="Disordered" evidence="9">
    <location>
        <begin position="106"/>
        <end position="128"/>
    </location>
</feature>
<dbReference type="GO" id="GO:0016887">
    <property type="term" value="F:ATP hydrolysis activity"/>
    <property type="evidence" value="ECO:0007669"/>
    <property type="project" value="InterPro"/>
</dbReference>
<dbReference type="CDD" id="cd03263">
    <property type="entry name" value="ABC_subfamily_A"/>
    <property type="match status" value="1"/>
</dbReference>
<comment type="subcellular location">
    <subcellularLocation>
        <location evidence="1">Membrane</location>
        <topology evidence="1">Multi-pass membrane protein</topology>
    </subcellularLocation>
</comment>
<dbReference type="PANTHER" id="PTHR19229">
    <property type="entry name" value="ATP-BINDING CASSETTE TRANSPORTER SUBFAMILY A ABCA"/>
    <property type="match status" value="1"/>
</dbReference>
<dbReference type="Gene3D" id="3.40.50.300">
    <property type="entry name" value="P-loop containing nucleotide triphosphate hydrolases"/>
    <property type="match status" value="2"/>
</dbReference>
<dbReference type="PROSITE" id="PS00211">
    <property type="entry name" value="ABC_TRANSPORTER_1"/>
    <property type="match status" value="2"/>
</dbReference>
<feature type="transmembrane region" description="Helical" evidence="10">
    <location>
        <begin position="1305"/>
        <end position="1325"/>
    </location>
</feature>
<evidence type="ECO:0000256" key="6">
    <source>
        <dbReference type="ARBA" id="ARBA00022840"/>
    </source>
</evidence>
<dbReference type="InterPro" id="IPR026082">
    <property type="entry name" value="ABCA"/>
</dbReference>
<evidence type="ECO:0000313" key="12">
    <source>
        <dbReference type="EMBL" id="KAH7967641.1"/>
    </source>
</evidence>
<dbReference type="GO" id="GO:0140359">
    <property type="term" value="F:ABC-type transporter activity"/>
    <property type="evidence" value="ECO:0007669"/>
    <property type="project" value="InterPro"/>
</dbReference>
<keyword evidence="8 10" id="KW-0472">Membrane</keyword>
<feature type="transmembrane region" description="Helical" evidence="10">
    <location>
        <begin position="978"/>
        <end position="995"/>
    </location>
</feature>
<dbReference type="InterPro" id="IPR003593">
    <property type="entry name" value="AAA+_ATPase"/>
</dbReference>
<keyword evidence="5" id="KW-0547">Nucleotide-binding</keyword>
<evidence type="ECO:0000256" key="5">
    <source>
        <dbReference type="ARBA" id="ARBA00022741"/>
    </source>
</evidence>
<dbReference type="GO" id="GO:0005319">
    <property type="term" value="F:lipid transporter activity"/>
    <property type="evidence" value="ECO:0007669"/>
    <property type="project" value="TreeGrafter"/>
</dbReference>
<evidence type="ECO:0000256" key="9">
    <source>
        <dbReference type="SAM" id="MobiDB-lite"/>
    </source>
</evidence>
<feature type="transmembrane region" description="Helical" evidence="10">
    <location>
        <begin position="24"/>
        <end position="44"/>
    </location>
</feature>
<comment type="caution">
    <text evidence="12">The sequence shown here is derived from an EMBL/GenBank/DDBJ whole genome shotgun (WGS) entry which is preliminary data.</text>
</comment>
<feature type="compositionally biased region" description="Basic and acidic residues" evidence="9">
    <location>
        <begin position="897"/>
        <end position="906"/>
    </location>
</feature>
<dbReference type="EMBL" id="JABSTV010001248">
    <property type="protein sequence ID" value="KAH7967641.1"/>
    <property type="molecule type" value="Genomic_DNA"/>
</dbReference>
<feature type="transmembrane region" description="Helical" evidence="10">
    <location>
        <begin position="1385"/>
        <end position="1408"/>
    </location>
</feature>
<feature type="region of interest" description="Disordered" evidence="9">
    <location>
        <begin position="897"/>
        <end position="950"/>
    </location>
</feature>
<keyword evidence="6" id="KW-0067">ATP-binding</keyword>
<protein>
    <recommendedName>
        <fullName evidence="11">ABC transporter domain-containing protein</fullName>
    </recommendedName>
</protein>
<dbReference type="FunFam" id="3.40.50.300:FF:000335">
    <property type="entry name" value="ATP binding cassette subfamily A member 5"/>
    <property type="match status" value="1"/>
</dbReference>
<feature type="compositionally biased region" description="Pro residues" evidence="9">
    <location>
        <begin position="932"/>
        <end position="941"/>
    </location>
</feature>
<sequence length="1726" mass="192066">MGFFENSLAVVWRRLYLQTVRRRAILLAIEVGFVIVSFAVILKYDHVDPSTVKKLDKRQDVALAPDDPFFGDDGSAITAREWQVVYGPETNYTRKIVDGIVKAQGHPRQHITDNGNEFPRPSNGSDVGRSRRIYRRLVVGEGTRAPPPDAVEDAHDVPESCLQAIVDRHWSGLGGYSTGRLPAYDIACVQFWNSEQERVNGSLSYSLVYYMPPEELPPETSPLDVASYLAGYTAEGPVVNDTRRRFIDLILAAQTTIDEVHMNIQGETRRAAREPAVMVTYRSMPMKPPFLDVPRYRNGFFFALSLAFCLPLVWRISEITNEMESGLKEHQRLMGLTSAQFWTGHFLSAFMVALLEGICTMLVIYFSVEDFPPPAGLNPKQPRYAWIAFQAEDNDDPEQNDQDKPARYKAVSLDFLDVPYVQHADVMLLLVNLLIFHVSHTTLAVLVACVVPVGRWAMLLGFGVYFILPICDADNFSFLSDVPLSDYLVEDRFSKLRKCIYPNYAMATVMKIICIFADFEFYNNNNLAPTSAVDAGWSVVDQFALGCDSVTIIEVWAVMGLVILAAAVLIWYLSHVLPWTNASPEKIYFPLLNFGGLAALDGVNLSVHKHLVTVLLGHNGAGKTTLMSILTGLVQPSGGSATVAGWDINTEAARREVGFCPQKDIFFDDLTVEEHLEYFAVLRGVDDPSKRVETLLKTLRLTDKASQYPAELSGGQRRKLSVAVALVSSPQLLILDEPTSAMDPETRRYFWKLIGRFRGQRTVLISTHDMEEADALGDRIVIMHSGKVICSGSTNFLKIACGVGYKLNVGKARQGFHIDSLMQLVRQTAPLAAVEDERIGDVTIALHTFNCAGFENMFRQLEHGARRLGITGVGVTVSTMTDAYLKISNDYAAEQKRLRKEKEKKGASKPIVQSPLKPGGNQGAAAKKPDPEPPAAIPGSPPKVAKKTGPKFTLSPDDFQKFHALLSKRWCYLGRTRFLFFTGWLLPIAIAYVATTTLTAQRVEDVGEQQPRNIVLTATAQFGDDVRAFLSEPKETNASSDYRLLMYNQGVAIDALEDPMEELLGALEDNYLEYATAYPFGAIINSSTLTEAWYNPTSMMSLPVLNNLMHTIQLRTTSGRRDQRISTELKLYALPNEVLRTTAARRRHEEALGQLQLAVQQAWIYWGCMATVSMGLIISSFVVFPAAENHSGARGLQLMTGVSGCTFMSAHFLFDLAFYLVPMAVIYGVFAFIQHLRFETIVALAAIVLSFAPSGIMLPYLVTEHIESEGTAYSIVVGLFAVGGPAVFLFYMTSLPALNSQVLRVPLLFLPPFLLGATTIQAVSLDYEANMCELLRLRPKLDDLIIGVCDDMRLLGSGIVHCCKMLAARQDAKEEPWSMIGPFSWSWYSIVGELLLMLLLGAVLFYIASRGVSGEFGYENKLQDLHTPALDDDVDAEKKLVNTVCREKRFAEYAMVARNLHKFFDKFYAWQARIGYCPQSDALLGKLNAFETLFMFGRLRGVPERPLSVMVSQLIAMVDLSEHASKPCEYYSGGNKRKLSIAVAVVGFPPIVLLDEPFAGVDVVSRNHIRQALVKLKNSTKTAFILTTHNMEECEVSCDRIGIMVKGQMTCLGPLQHLRQKFGGGLTLKFRLPDGSPVDTEQLDKAVLEAFPGAKRLDTQDRLQKVAEYRLKERPAWSTLFHKIAALRRAFTFEHVIAADANLEQLLVTFARKARAEAKLEPKDEN</sequence>